<keyword evidence="1" id="KW-1133">Transmembrane helix</keyword>
<dbReference type="InParanoid" id="E4WT47"/>
<keyword evidence="1" id="KW-0812">Transmembrane</keyword>
<proteinExistence type="predicted"/>
<name>E4WT47_OIKDI</name>
<feature type="transmembrane region" description="Helical" evidence="1">
    <location>
        <begin position="70"/>
        <end position="89"/>
    </location>
</feature>
<gene>
    <name evidence="2" type="ORF">GSOID_T00005917001</name>
</gene>
<dbReference type="Proteomes" id="UP000001307">
    <property type="component" value="Unassembled WGS sequence"/>
</dbReference>
<dbReference type="AlphaFoldDB" id="E4WT47"/>
<keyword evidence="3" id="KW-1185">Reference proteome</keyword>
<reference evidence="2 3" key="1">
    <citation type="journal article" date="2010" name="Science">
        <title>Plasticity of animal genome architecture unmasked by rapid evolution of a pelagic tunicate.</title>
        <authorList>
            <person name="Denoeud F."/>
            <person name="Henriet S."/>
            <person name="Mungpakdee S."/>
            <person name="Aury J.M."/>
            <person name="Da Silva C."/>
            <person name="Brinkmann H."/>
            <person name="Mikhaleva J."/>
            <person name="Olsen L.C."/>
            <person name="Jubin C."/>
            <person name="Canestro C."/>
            <person name="Bouquet J.M."/>
            <person name="Danks G."/>
            <person name="Poulain J."/>
            <person name="Campsteijn C."/>
            <person name="Adamski M."/>
            <person name="Cross I."/>
            <person name="Yadetie F."/>
            <person name="Muffato M."/>
            <person name="Louis A."/>
            <person name="Butcher S."/>
            <person name="Tsagkogeorga G."/>
            <person name="Konrad A."/>
            <person name="Singh S."/>
            <person name="Jensen M.F."/>
            <person name="Cong E.H."/>
            <person name="Eikeseth-Otteraa H."/>
            <person name="Noel B."/>
            <person name="Anthouard V."/>
            <person name="Porcel B.M."/>
            <person name="Kachouri-Lafond R."/>
            <person name="Nishino A."/>
            <person name="Ugolini M."/>
            <person name="Chourrout P."/>
            <person name="Nishida H."/>
            <person name="Aasland R."/>
            <person name="Huzurbazar S."/>
            <person name="Westhof E."/>
            <person name="Delsuc F."/>
            <person name="Lehrach H."/>
            <person name="Reinhardt R."/>
            <person name="Weissenbach J."/>
            <person name="Roy S.W."/>
            <person name="Artiguenave F."/>
            <person name="Postlethwait J.H."/>
            <person name="Manak J.R."/>
            <person name="Thompson E.M."/>
            <person name="Jaillon O."/>
            <person name="Du Pasquier L."/>
            <person name="Boudinot P."/>
            <person name="Liberles D.A."/>
            <person name="Volff J.N."/>
            <person name="Philippe H."/>
            <person name="Lenhard B."/>
            <person name="Roest Crollius H."/>
            <person name="Wincker P."/>
            <person name="Chourrout D."/>
        </authorList>
    </citation>
    <scope>NUCLEOTIDE SEQUENCE [LARGE SCALE GENOMIC DNA]</scope>
</reference>
<organism evidence="2 3">
    <name type="scientific">Oikopleura dioica</name>
    <name type="common">Tunicate</name>
    <dbReference type="NCBI Taxonomy" id="34765"/>
    <lineage>
        <taxon>Eukaryota</taxon>
        <taxon>Metazoa</taxon>
        <taxon>Chordata</taxon>
        <taxon>Tunicata</taxon>
        <taxon>Appendicularia</taxon>
        <taxon>Copelata</taxon>
        <taxon>Oikopleuridae</taxon>
        <taxon>Oikopleura</taxon>
    </lineage>
</organism>
<feature type="transmembrane region" description="Helical" evidence="1">
    <location>
        <begin position="101"/>
        <end position="127"/>
    </location>
</feature>
<dbReference type="EMBL" id="FN653016">
    <property type="protein sequence ID" value="CBY06847.1"/>
    <property type="molecule type" value="Genomic_DNA"/>
</dbReference>
<evidence type="ECO:0000256" key="1">
    <source>
        <dbReference type="SAM" id="Phobius"/>
    </source>
</evidence>
<feature type="transmembrane region" description="Helical" evidence="1">
    <location>
        <begin position="27"/>
        <end position="50"/>
    </location>
</feature>
<dbReference type="OrthoDB" id="10413790at2759"/>
<keyword evidence="1" id="KW-0472">Membrane</keyword>
<accession>E4WT47</accession>
<protein>
    <submittedName>
        <fullName evidence="2">Uncharacterized protein</fullName>
    </submittedName>
</protein>
<evidence type="ECO:0000313" key="3">
    <source>
        <dbReference type="Proteomes" id="UP000001307"/>
    </source>
</evidence>
<sequence length="237" mass="26427">MVCELHNFWEWVYEQAGHFHRDPVANVVIYSSIGLFFATIAWVLTVPAYIFLQDIDSAFECGIHESSCHFIITLVFAAVVSIVFAFGIAAGEKHKPTLYSFFNGMGFLGMVLELYSCISLTQTIVSYNKGASSPNILGQENRSLINGLTYTAVTCHFIVFFSLFMALKFSFLVNWYFTYQDKLIFADTVRLKRGGMGGMHGNIDLGVAEIKDNNFKAEGLVKGMGKVRKTNMIGVST</sequence>
<evidence type="ECO:0000313" key="2">
    <source>
        <dbReference type="EMBL" id="CBY06847.1"/>
    </source>
</evidence>